<reference evidence="1" key="2">
    <citation type="submission" date="2023-08" db="EMBL/GenBank/DDBJ databases">
        <title>Isolation, Identification, Denitrification Characteristics of A Highly Efficient Aerobic Denitrifying Bacterial Strain DS2.</title>
        <authorList>
            <person name="Wang H."/>
        </authorList>
    </citation>
    <scope>NUCLEOTIDE SEQUENCE</scope>
    <source>
        <strain evidence="1">DS2</strain>
    </source>
</reference>
<sequence length="158" mass="18401">MTGINPLAIARSPYIAHPDIWLADIWIRDIFHPMLVRRDNTMRVITKAAVTKAIEAHGQWKAPLSLWLTTFDRATLRFESFEQLRQTWVTVSGWNVDRIPHSKLRPASRKGPLDIYVFDIKENECRLIAWLKARTGTLYIKAILSQAECDKWCRSDIR</sequence>
<protein>
    <submittedName>
        <fullName evidence="1">Type II toxin-antitoxin system HigB family toxin</fullName>
    </submittedName>
</protein>
<dbReference type="RefSeq" id="WP_245354972.1">
    <property type="nucleotide sequence ID" value="NZ_JAMHFX010000238.1"/>
</dbReference>
<evidence type="ECO:0000313" key="2">
    <source>
        <dbReference type="Proteomes" id="UP001202943"/>
    </source>
</evidence>
<name>A0AAW5HP13_PSEPU</name>
<dbReference type="EMBL" id="JAMHFX010000238">
    <property type="protein sequence ID" value="MCO1624039.1"/>
    <property type="molecule type" value="Genomic_DNA"/>
</dbReference>
<dbReference type="AlphaFoldDB" id="A0AAW5HP13"/>
<accession>A0AAW5HP13</accession>
<dbReference type="Pfam" id="PF09907">
    <property type="entry name" value="HigB_toxin"/>
    <property type="match status" value="1"/>
</dbReference>
<dbReference type="GO" id="GO:0004519">
    <property type="term" value="F:endonuclease activity"/>
    <property type="evidence" value="ECO:0007669"/>
    <property type="project" value="InterPro"/>
</dbReference>
<comment type="caution">
    <text evidence="1">The sequence shown here is derived from an EMBL/GenBank/DDBJ whole genome shotgun (WGS) entry which is preliminary data.</text>
</comment>
<dbReference type="GO" id="GO:0003723">
    <property type="term" value="F:RNA binding"/>
    <property type="evidence" value="ECO:0007669"/>
    <property type="project" value="InterPro"/>
</dbReference>
<dbReference type="InterPro" id="IPR018669">
    <property type="entry name" value="Toxin_HigB"/>
</dbReference>
<dbReference type="GO" id="GO:0110001">
    <property type="term" value="C:toxin-antitoxin complex"/>
    <property type="evidence" value="ECO:0007669"/>
    <property type="project" value="InterPro"/>
</dbReference>
<dbReference type="Proteomes" id="UP001202943">
    <property type="component" value="Unassembled WGS sequence"/>
</dbReference>
<evidence type="ECO:0000313" key="1">
    <source>
        <dbReference type="EMBL" id="MCO1624039.1"/>
    </source>
</evidence>
<reference evidence="1" key="1">
    <citation type="submission" date="2022-05" db="EMBL/GenBank/DDBJ databases">
        <authorList>
            <person name="Yi M."/>
        </authorList>
    </citation>
    <scope>NUCLEOTIDE SEQUENCE</scope>
    <source>
        <strain evidence="1">DS2</strain>
    </source>
</reference>
<gene>
    <name evidence="1" type="ORF">M8C81_25960</name>
</gene>
<proteinExistence type="predicted"/>
<organism evidence="1 2">
    <name type="scientific">Pseudomonas putida</name>
    <name type="common">Arthrobacter siderocapsulatus</name>
    <dbReference type="NCBI Taxonomy" id="303"/>
    <lineage>
        <taxon>Bacteria</taxon>
        <taxon>Pseudomonadati</taxon>
        <taxon>Pseudomonadota</taxon>
        <taxon>Gammaproteobacteria</taxon>
        <taxon>Pseudomonadales</taxon>
        <taxon>Pseudomonadaceae</taxon>
        <taxon>Pseudomonas</taxon>
    </lineage>
</organism>